<keyword evidence="2" id="KW-0812">Transmembrane</keyword>
<organism evidence="3 4">
    <name type="scientific">Rubritalea halochordaticola</name>
    <dbReference type="NCBI Taxonomy" id="714537"/>
    <lineage>
        <taxon>Bacteria</taxon>
        <taxon>Pseudomonadati</taxon>
        <taxon>Verrucomicrobiota</taxon>
        <taxon>Verrucomicrobiia</taxon>
        <taxon>Verrucomicrobiales</taxon>
        <taxon>Rubritaleaceae</taxon>
        <taxon>Rubritalea</taxon>
    </lineage>
</organism>
<evidence type="ECO:0000313" key="3">
    <source>
        <dbReference type="EMBL" id="GAA5495632.1"/>
    </source>
</evidence>
<keyword evidence="4" id="KW-1185">Reference proteome</keyword>
<keyword evidence="2" id="KW-0472">Membrane</keyword>
<feature type="compositionally biased region" description="Basic and acidic residues" evidence="1">
    <location>
        <begin position="1"/>
        <end position="10"/>
    </location>
</feature>
<evidence type="ECO:0000256" key="2">
    <source>
        <dbReference type="SAM" id="Phobius"/>
    </source>
</evidence>
<feature type="transmembrane region" description="Helical" evidence="2">
    <location>
        <begin position="148"/>
        <end position="171"/>
    </location>
</feature>
<dbReference type="Proteomes" id="UP001424741">
    <property type="component" value="Unassembled WGS sequence"/>
</dbReference>
<feature type="region of interest" description="Disordered" evidence="1">
    <location>
        <begin position="1"/>
        <end position="47"/>
    </location>
</feature>
<feature type="transmembrane region" description="Helical" evidence="2">
    <location>
        <begin position="114"/>
        <end position="136"/>
    </location>
</feature>
<dbReference type="RefSeq" id="WP_346188398.1">
    <property type="nucleotide sequence ID" value="NZ_BAABRL010000005.1"/>
</dbReference>
<feature type="transmembrane region" description="Helical" evidence="2">
    <location>
        <begin position="177"/>
        <end position="200"/>
    </location>
</feature>
<gene>
    <name evidence="3" type="ORF">Rhal01_01811</name>
</gene>
<evidence type="ECO:0000256" key="1">
    <source>
        <dbReference type="SAM" id="MobiDB-lite"/>
    </source>
</evidence>
<evidence type="ECO:0008006" key="5">
    <source>
        <dbReference type="Google" id="ProtNLM"/>
    </source>
</evidence>
<sequence length="286" mass="31618">MNEDNDKPEQENTEQETPATPPPLEHAQPGFSYAQPQPEPPVEPGKPIQEDLNFSSLLSHLLKRPMDVLATMESKKAVPWAPLLTLAFCCLLIFGLVIGTFSAGTQLWAAPLKIMGGVAFSAIICLPSLYIFSCLAGIESRFQTISGLLASAISLIALLLVGFAPVIWLFSTSSDSLPFFGFLCLALWLICLGFGFRFISKAAKILGAKNGFHLKVWCTVFLLVTLQMPVTLRPIIGQSDEHKLLNLEEKKFFLTHWGEQITGDLNRPEHSSRNIKYNDSDNSLQR</sequence>
<reference evidence="3 4" key="1">
    <citation type="submission" date="2024-02" db="EMBL/GenBank/DDBJ databases">
        <title>Rubritalea halochordaticola NBRC 107102.</title>
        <authorList>
            <person name="Ichikawa N."/>
            <person name="Katano-Makiyama Y."/>
            <person name="Hidaka K."/>
        </authorList>
    </citation>
    <scope>NUCLEOTIDE SEQUENCE [LARGE SCALE GENOMIC DNA]</scope>
    <source>
        <strain evidence="3 4">NBRC 107102</strain>
    </source>
</reference>
<evidence type="ECO:0000313" key="4">
    <source>
        <dbReference type="Proteomes" id="UP001424741"/>
    </source>
</evidence>
<accession>A0ABP9V2W5</accession>
<comment type="caution">
    <text evidence="3">The sequence shown here is derived from an EMBL/GenBank/DDBJ whole genome shotgun (WGS) entry which is preliminary data.</text>
</comment>
<name>A0ABP9V2W5_9BACT</name>
<proteinExistence type="predicted"/>
<keyword evidence="2" id="KW-1133">Transmembrane helix</keyword>
<feature type="transmembrane region" description="Helical" evidence="2">
    <location>
        <begin position="80"/>
        <end position="102"/>
    </location>
</feature>
<dbReference type="EMBL" id="BAABRL010000005">
    <property type="protein sequence ID" value="GAA5495632.1"/>
    <property type="molecule type" value="Genomic_DNA"/>
</dbReference>
<protein>
    <recommendedName>
        <fullName evidence="5">YIP1 family protein</fullName>
    </recommendedName>
</protein>